<keyword evidence="1" id="KW-0472">Membrane</keyword>
<feature type="transmembrane region" description="Helical" evidence="1">
    <location>
        <begin position="161"/>
        <end position="182"/>
    </location>
</feature>
<keyword evidence="1" id="KW-1133">Transmembrane helix</keyword>
<feature type="transmembrane region" description="Helical" evidence="1">
    <location>
        <begin position="58"/>
        <end position="77"/>
    </location>
</feature>
<keyword evidence="3" id="KW-1185">Reference proteome</keyword>
<feature type="transmembrane region" description="Helical" evidence="1">
    <location>
        <begin position="89"/>
        <end position="106"/>
    </location>
</feature>
<reference evidence="2" key="1">
    <citation type="submission" date="2021-01" db="EMBL/GenBank/DDBJ databases">
        <title>Genome public.</title>
        <authorList>
            <person name="Liu C."/>
            <person name="Sun Q."/>
        </authorList>
    </citation>
    <scope>NUCLEOTIDE SEQUENCE</scope>
    <source>
        <strain evidence="2">M6</strain>
    </source>
</reference>
<dbReference type="Pfam" id="PF09546">
    <property type="entry name" value="Spore_III_AE"/>
    <property type="match status" value="1"/>
</dbReference>
<feature type="transmembrane region" description="Helical" evidence="1">
    <location>
        <begin position="202"/>
        <end position="222"/>
    </location>
</feature>
<feature type="transmembrane region" description="Helical" evidence="1">
    <location>
        <begin position="234"/>
        <end position="254"/>
    </location>
</feature>
<dbReference type="InterPro" id="IPR014194">
    <property type="entry name" value="Spore_III_AE"/>
</dbReference>
<organism evidence="2 3">
    <name type="scientific">Ruminococcus difficilis</name>
    <dbReference type="NCBI Taxonomy" id="2763069"/>
    <lineage>
        <taxon>Bacteria</taxon>
        <taxon>Bacillati</taxon>
        <taxon>Bacillota</taxon>
        <taxon>Clostridia</taxon>
        <taxon>Eubacteriales</taxon>
        <taxon>Oscillospiraceae</taxon>
        <taxon>Ruminococcus</taxon>
    </lineage>
</organism>
<feature type="transmembrane region" description="Helical" evidence="1">
    <location>
        <begin position="126"/>
        <end position="149"/>
    </location>
</feature>
<protein>
    <recommendedName>
        <fullName evidence="4">Stage III sporulation protein AE</fullName>
    </recommendedName>
</protein>
<accession>A0A934WRB3</accession>
<sequence>MFEEDKSKIESGVDDHTKGELERFGISGIDDVVTDGIDSGSVWQYLSELIAAYSHDPLAALILLTAVLLLASVAESYTFSLRYTETRDIMSVVVSLFISSILISPVTQLISSSQLVIQGASAMMTVYLPVMAGMMVFSGHAISSGGYYAAVITVSQLISRLSATVFTPLLTVFLSLSVSASISSRVRLGGFIELASKGFKYGIALMMSIFTAVIGLNGALSGAADSVANKAARFGLSSFIPLIGSSIAEAYSAIQNSVSVLRSGAGVFVIIALFVSFAPLITQSVLWSITLWIAKSIGEMLSVTSASSIINALSQFISALRALLIAVMTVFIISTSIMMSLGGRT</sequence>
<keyword evidence="1" id="KW-0812">Transmembrane</keyword>
<feature type="transmembrane region" description="Helical" evidence="1">
    <location>
        <begin position="266"/>
        <end position="293"/>
    </location>
</feature>
<evidence type="ECO:0000313" key="2">
    <source>
        <dbReference type="EMBL" id="MBK6087785.1"/>
    </source>
</evidence>
<proteinExistence type="predicted"/>
<evidence type="ECO:0008006" key="4">
    <source>
        <dbReference type="Google" id="ProtNLM"/>
    </source>
</evidence>
<evidence type="ECO:0000256" key="1">
    <source>
        <dbReference type="SAM" id="Phobius"/>
    </source>
</evidence>
<name>A0A934WRB3_9FIRM</name>
<feature type="transmembrane region" description="Helical" evidence="1">
    <location>
        <begin position="323"/>
        <end position="342"/>
    </location>
</feature>
<gene>
    <name evidence="2" type="ORF">JKK62_03800</name>
</gene>
<dbReference type="EMBL" id="JAEQMG010000041">
    <property type="protein sequence ID" value="MBK6087785.1"/>
    <property type="molecule type" value="Genomic_DNA"/>
</dbReference>
<dbReference type="AlphaFoldDB" id="A0A934WRB3"/>
<comment type="caution">
    <text evidence="2">The sequence shown here is derived from an EMBL/GenBank/DDBJ whole genome shotgun (WGS) entry which is preliminary data.</text>
</comment>
<dbReference type="Proteomes" id="UP000633365">
    <property type="component" value="Unassembled WGS sequence"/>
</dbReference>
<evidence type="ECO:0000313" key="3">
    <source>
        <dbReference type="Proteomes" id="UP000633365"/>
    </source>
</evidence>